<proteinExistence type="predicted"/>
<evidence type="ECO:0000256" key="1">
    <source>
        <dbReference type="SAM" id="Phobius"/>
    </source>
</evidence>
<feature type="domain" description="CAAX prenyl protease 2/Lysostaphin resistance protein A-like" evidence="2">
    <location>
        <begin position="137"/>
        <end position="222"/>
    </location>
</feature>
<feature type="transmembrane region" description="Helical" evidence="1">
    <location>
        <begin position="135"/>
        <end position="155"/>
    </location>
</feature>
<dbReference type="InterPro" id="IPR003675">
    <property type="entry name" value="Rce1/LyrA-like_dom"/>
</dbReference>
<dbReference type="EMBL" id="JBHUEA010000008">
    <property type="protein sequence ID" value="MFD1721257.1"/>
    <property type="molecule type" value="Genomic_DNA"/>
</dbReference>
<gene>
    <name evidence="3" type="ORF">ACFSBI_06810</name>
</gene>
<dbReference type="PANTHER" id="PTHR36435:SF1">
    <property type="entry name" value="CAAX AMINO TERMINAL PROTEASE FAMILY PROTEIN"/>
    <property type="match status" value="1"/>
</dbReference>
<evidence type="ECO:0000313" key="3">
    <source>
        <dbReference type="EMBL" id="MFD1721257.1"/>
    </source>
</evidence>
<dbReference type="Proteomes" id="UP001597347">
    <property type="component" value="Unassembled WGS sequence"/>
</dbReference>
<organism evidence="3 4">
    <name type="scientific">Amnibacterium endophyticum</name>
    <dbReference type="NCBI Taxonomy" id="2109337"/>
    <lineage>
        <taxon>Bacteria</taxon>
        <taxon>Bacillati</taxon>
        <taxon>Actinomycetota</taxon>
        <taxon>Actinomycetes</taxon>
        <taxon>Micrococcales</taxon>
        <taxon>Microbacteriaceae</taxon>
        <taxon>Amnibacterium</taxon>
    </lineage>
</organism>
<keyword evidence="4" id="KW-1185">Reference proteome</keyword>
<accession>A0ABW4LFN9</accession>
<feature type="transmembrane region" description="Helical" evidence="1">
    <location>
        <begin position="210"/>
        <end position="232"/>
    </location>
</feature>
<keyword evidence="1" id="KW-0472">Membrane</keyword>
<keyword evidence="3" id="KW-0378">Hydrolase</keyword>
<dbReference type="GO" id="GO:0016787">
    <property type="term" value="F:hydrolase activity"/>
    <property type="evidence" value="ECO:0007669"/>
    <property type="project" value="UniProtKB-KW"/>
</dbReference>
<feature type="transmembrane region" description="Helical" evidence="1">
    <location>
        <begin position="92"/>
        <end position="115"/>
    </location>
</feature>
<dbReference type="EC" id="3.4.-.-" evidence="3"/>
<dbReference type="Pfam" id="PF02517">
    <property type="entry name" value="Rce1-like"/>
    <property type="match status" value="1"/>
</dbReference>
<sequence>MTEPSPASGPMTSPLPWRRSLVLLAVLLLVSALLVGALGLAVRGGADPIALIAWLAPGHALVMLGAIALLLRRWHVGFADLGFRPPTARLIHLLWQVPLMVVVVVAVAAVSASVIGTAEQTQGVDLVLRDGATSLVPVLAVGVVVLVPVWEEAVFRGVIGGGLARRFPVWVAVVGSSVLFAGAHAVPLLLPYLFTAGLCLALIARFHRTLWASVVAHGSLNALVLLVTLQAVTGR</sequence>
<name>A0ABW4LFN9_9MICO</name>
<feature type="transmembrane region" description="Helical" evidence="1">
    <location>
        <begin position="167"/>
        <end position="190"/>
    </location>
</feature>
<feature type="transmembrane region" description="Helical" evidence="1">
    <location>
        <begin position="48"/>
        <end position="71"/>
    </location>
</feature>
<dbReference type="RefSeq" id="WP_377933331.1">
    <property type="nucleotide sequence ID" value="NZ_JBHUEA010000008.1"/>
</dbReference>
<keyword evidence="1" id="KW-1133">Transmembrane helix</keyword>
<comment type="caution">
    <text evidence="3">The sequence shown here is derived from an EMBL/GenBank/DDBJ whole genome shotgun (WGS) entry which is preliminary data.</text>
</comment>
<dbReference type="InterPro" id="IPR052710">
    <property type="entry name" value="CAAX_protease"/>
</dbReference>
<evidence type="ECO:0000313" key="4">
    <source>
        <dbReference type="Proteomes" id="UP001597347"/>
    </source>
</evidence>
<feature type="transmembrane region" description="Helical" evidence="1">
    <location>
        <begin position="21"/>
        <end position="42"/>
    </location>
</feature>
<keyword evidence="1" id="KW-0812">Transmembrane</keyword>
<evidence type="ECO:0000259" key="2">
    <source>
        <dbReference type="Pfam" id="PF02517"/>
    </source>
</evidence>
<reference evidence="4" key="1">
    <citation type="journal article" date="2019" name="Int. J. Syst. Evol. Microbiol.">
        <title>The Global Catalogue of Microorganisms (GCM) 10K type strain sequencing project: providing services to taxonomists for standard genome sequencing and annotation.</title>
        <authorList>
            <consortium name="The Broad Institute Genomics Platform"/>
            <consortium name="The Broad Institute Genome Sequencing Center for Infectious Disease"/>
            <person name="Wu L."/>
            <person name="Ma J."/>
        </authorList>
    </citation>
    <scope>NUCLEOTIDE SEQUENCE [LARGE SCALE GENOMIC DNA]</scope>
    <source>
        <strain evidence="4">CGMCC 1.12471</strain>
    </source>
</reference>
<dbReference type="PANTHER" id="PTHR36435">
    <property type="entry name" value="SLR1288 PROTEIN"/>
    <property type="match status" value="1"/>
</dbReference>
<protein>
    <submittedName>
        <fullName evidence="3">CPBP family intramembrane glutamic endopeptidase</fullName>
        <ecNumber evidence="3">3.4.-.-</ecNumber>
    </submittedName>
</protein>